<dbReference type="Proteomes" id="UP000005753">
    <property type="component" value="Chromosome"/>
</dbReference>
<proteinExistence type="inferred from homology"/>
<keyword evidence="3" id="KW-0805">Transcription regulation</keyword>
<organism evidence="8 9">
    <name type="scientific">Eubacterium cellulosolvens (strain ATCC 43171 / JCM 9499 / 6)</name>
    <name type="common">Cillobacterium cellulosolvens</name>
    <dbReference type="NCBI Taxonomy" id="633697"/>
    <lineage>
        <taxon>Bacteria</taxon>
        <taxon>Bacillati</taxon>
        <taxon>Bacillota</taxon>
        <taxon>Clostridia</taxon>
        <taxon>Eubacteriales</taxon>
        <taxon>Eubacteriaceae</taxon>
        <taxon>Eubacterium</taxon>
    </lineage>
</organism>
<keyword evidence="2 8" id="KW-0378">Hydrolase</keyword>
<comment type="similarity">
    <text evidence="1">Belongs to the glycosyl hydrolase 39 family.</text>
</comment>
<dbReference type="EMBL" id="CM001487">
    <property type="protein sequence ID" value="EIM58374.1"/>
    <property type="molecule type" value="Genomic_DNA"/>
</dbReference>
<dbReference type="GO" id="GO:0043565">
    <property type="term" value="F:sequence-specific DNA binding"/>
    <property type="evidence" value="ECO:0007669"/>
    <property type="project" value="InterPro"/>
</dbReference>
<dbReference type="PANTHER" id="PTHR43280:SF2">
    <property type="entry name" value="HTH-TYPE TRANSCRIPTIONAL REGULATOR EXSA"/>
    <property type="match status" value="1"/>
</dbReference>
<dbReference type="InterPro" id="IPR049166">
    <property type="entry name" value="GH39_cat"/>
</dbReference>
<accession>I5AX51</accession>
<gene>
    <name evidence="8" type="ORF">EubceDRAFT1_2665</name>
</gene>
<evidence type="ECO:0000313" key="8">
    <source>
        <dbReference type="EMBL" id="EIM58374.1"/>
    </source>
</evidence>
<reference evidence="8 9" key="1">
    <citation type="submission" date="2010-08" db="EMBL/GenBank/DDBJ databases">
        <authorList>
            <consortium name="US DOE Joint Genome Institute (JGI-PGF)"/>
            <person name="Lucas S."/>
            <person name="Copeland A."/>
            <person name="Lapidus A."/>
            <person name="Cheng J.-F."/>
            <person name="Bruce D."/>
            <person name="Goodwin L."/>
            <person name="Pitluck S."/>
            <person name="Land M.L."/>
            <person name="Hauser L."/>
            <person name="Chang Y.-J."/>
            <person name="Anderson I.J."/>
            <person name="Johnson E."/>
            <person name="Mulhopadhyay B."/>
            <person name="Kyrpides N."/>
            <person name="Woyke T.J."/>
        </authorList>
    </citation>
    <scope>NUCLEOTIDE SEQUENCE [LARGE SCALE GENOMIC DNA]</scope>
    <source>
        <strain evidence="8 9">6</strain>
    </source>
</reference>
<dbReference type="GO" id="GO:0003700">
    <property type="term" value="F:DNA-binding transcription factor activity"/>
    <property type="evidence" value="ECO:0007669"/>
    <property type="project" value="InterPro"/>
</dbReference>
<dbReference type="InterPro" id="IPR018060">
    <property type="entry name" value="HTH_AraC"/>
</dbReference>
<dbReference type="PANTHER" id="PTHR43280">
    <property type="entry name" value="ARAC-FAMILY TRANSCRIPTIONAL REGULATOR"/>
    <property type="match status" value="1"/>
</dbReference>
<keyword evidence="6" id="KW-0326">Glycosidase</keyword>
<evidence type="ECO:0000256" key="6">
    <source>
        <dbReference type="ARBA" id="ARBA00023295"/>
    </source>
</evidence>
<dbReference type="PRINTS" id="PR00032">
    <property type="entry name" value="HTHARAC"/>
</dbReference>
<evidence type="ECO:0000256" key="3">
    <source>
        <dbReference type="ARBA" id="ARBA00023015"/>
    </source>
</evidence>
<evidence type="ECO:0000256" key="2">
    <source>
        <dbReference type="ARBA" id="ARBA00022801"/>
    </source>
</evidence>
<evidence type="ECO:0000256" key="5">
    <source>
        <dbReference type="ARBA" id="ARBA00023163"/>
    </source>
</evidence>
<dbReference type="SUPFAM" id="SSF51445">
    <property type="entry name" value="(Trans)glycosidases"/>
    <property type="match status" value="1"/>
</dbReference>
<dbReference type="Pfam" id="PF01229">
    <property type="entry name" value="Glyco_hydro_39"/>
    <property type="match status" value="1"/>
</dbReference>
<dbReference type="Pfam" id="PF12833">
    <property type="entry name" value="HTH_18"/>
    <property type="match status" value="1"/>
</dbReference>
<dbReference type="Gene3D" id="2.60.40.1500">
    <property type="entry name" value="Glycosyl hydrolase domain, family 39"/>
    <property type="match status" value="1"/>
</dbReference>
<dbReference type="InterPro" id="IPR009057">
    <property type="entry name" value="Homeodomain-like_sf"/>
</dbReference>
<dbReference type="AlphaFoldDB" id="I5AX51"/>
<dbReference type="SMART" id="SM00342">
    <property type="entry name" value="HTH_ARAC"/>
    <property type="match status" value="1"/>
</dbReference>
<dbReference type="Gene3D" id="3.20.20.80">
    <property type="entry name" value="Glycosidases"/>
    <property type="match status" value="1"/>
</dbReference>
<keyword evidence="4" id="KW-0238">DNA-binding</keyword>
<evidence type="ECO:0000259" key="7">
    <source>
        <dbReference type="PROSITE" id="PS01124"/>
    </source>
</evidence>
<dbReference type="InterPro" id="IPR020449">
    <property type="entry name" value="Tscrpt_reg_AraC-type_HTH"/>
</dbReference>
<dbReference type="SUPFAM" id="SSF46689">
    <property type="entry name" value="Homeodomain-like"/>
    <property type="match status" value="2"/>
</dbReference>
<protein>
    <submittedName>
        <fullName evidence="8">Glycosyl hydrolase family 39,transcriptional regulator, AraC family</fullName>
    </submittedName>
</protein>
<evidence type="ECO:0000256" key="4">
    <source>
        <dbReference type="ARBA" id="ARBA00023125"/>
    </source>
</evidence>
<reference evidence="8 9" key="2">
    <citation type="submission" date="2012-02" db="EMBL/GenBank/DDBJ databases">
        <title>Improved High-Quality Draft sequence of Eubacterium cellulosolvens 6.</title>
        <authorList>
            <consortium name="US DOE Joint Genome Institute"/>
            <person name="Lucas S."/>
            <person name="Han J."/>
            <person name="Lapidus A."/>
            <person name="Cheng J.-F."/>
            <person name="Goodwin L."/>
            <person name="Pitluck S."/>
            <person name="Peters L."/>
            <person name="Mikhailova N."/>
            <person name="Gu W."/>
            <person name="Detter J.C."/>
            <person name="Han C."/>
            <person name="Tapia R."/>
            <person name="Land M."/>
            <person name="Hauser L."/>
            <person name="Kyrpides N."/>
            <person name="Ivanova N."/>
            <person name="Pagani I."/>
            <person name="Johnson E."/>
            <person name="Mukhopadhyay B."/>
            <person name="Anderson I."/>
            <person name="Woyke T."/>
        </authorList>
    </citation>
    <scope>NUCLEOTIDE SEQUENCE [LARGE SCALE GENOMIC DNA]</scope>
    <source>
        <strain evidence="8 9">6</strain>
    </source>
</reference>
<dbReference type="Gene3D" id="1.10.10.60">
    <property type="entry name" value="Homeodomain-like"/>
    <property type="match status" value="2"/>
</dbReference>
<evidence type="ECO:0000313" key="9">
    <source>
        <dbReference type="Proteomes" id="UP000005753"/>
    </source>
</evidence>
<dbReference type="InterPro" id="IPR017853">
    <property type="entry name" value="GH"/>
</dbReference>
<dbReference type="eggNOG" id="COG3664">
    <property type="taxonomic scope" value="Bacteria"/>
</dbReference>
<feature type="domain" description="HTH araC/xylS-type" evidence="7">
    <location>
        <begin position="161"/>
        <end position="259"/>
    </location>
</feature>
<dbReference type="STRING" id="633697.EubceDRAFT1_2665"/>
<name>I5AX51_EUBC6</name>
<evidence type="ECO:0000256" key="1">
    <source>
        <dbReference type="ARBA" id="ARBA00008875"/>
    </source>
</evidence>
<dbReference type="SUPFAM" id="SSF51011">
    <property type="entry name" value="Glycosyl hydrolase domain"/>
    <property type="match status" value="1"/>
</dbReference>
<dbReference type="HOGENOM" id="CLU_017624_0_0_9"/>
<dbReference type="InterPro" id="IPR037923">
    <property type="entry name" value="HTH-like"/>
</dbReference>
<dbReference type="eggNOG" id="COG2207">
    <property type="taxonomic scope" value="Bacteria"/>
</dbReference>
<sequence length="803" mass="92274">MGNAEIKYTVKKASSEVSGIQTNLTLLFLLEGSFTVEYYDEKNHMQKDDILLISPGIPFAITDCDHVIYGEASFSPNTIAQITDSRKMIFYCNSVTDVEKSYDGLREIFLELTKEFAEGEHQTRAYTDSLLLRLLDLLVEEFQVKDIGTKGALSGNDKRMKEIMQYILANLDQEISLNELADRMFISPSTLSRVFRKNTGQYFADFVLEMRIKNAMNLLSHTGSNVTQIALACGFTNSASFNRAFKKLVHMTPLEYRNHSESTQADDVDASSSEAIREELIKKDFGRKQVNISEKISVDVTSGNGKAYRKQWQDIINLGSISLLSAANMQFHALYLNEQLHFKYYRVWNIFDRKLMITDGDRIGPYHYDMIDQIFDFLVTNNLKPFLDFGRRPNTAFRTYGKSLYIQEDCIDFKSKEIWQSMIRDFVSHLVLRYGADEVSTWIFELTRNGFHDKDVADNRLYEDEHYDFFEAFEFFYKAIKEKLPGASVGGIGGTVINDRSYLQDFYRRCAKADLKPDFVSLIVFPYTKSETGEKGRILSGNEGYEQNVFTECRNIIETSGLDDSIELKITEWNNTISNRNYLNDSSFRAAFITGKMIRLLGTVDSVGIMGGSDWISNYLDSAGILNGGVGLISKDTIRKPAFYALDFLNQLGNTLIMKGKHYIVTRKDNGDIYILTCNQSWFKNSYLIKNEDFGIEIVDSHIYNNDKSLEIEFEIEGLQDGKVYCMKQRTLSRQHGSALAEWKKFQYDTKLNRPDVKYIDAISIPRLTQLKERLEPGEHRLNIKLIMEPHEIDLIHIFISEE</sequence>
<dbReference type="OrthoDB" id="9776971at2"/>
<dbReference type="PROSITE" id="PS01124">
    <property type="entry name" value="HTH_ARAC_FAMILY_2"/>
    <property type="match status" value="1"/>
</dbReference>
<dbReference type="GO" id="GO:0016798">
    <property type="term" value="F:hydrolase activity, acting on glycosyl bonds"/>
    <property type="evidence" value="ECO:0007669"/>
    <property type="project" value="UniProtKB-KW"/>
</dbReference>
<keyword evidence="5" id="KW-0804">Transcription</keyword>
<dbReference type="SUPFAM" id="SSF51215">
    <property type="entry name" value="Regulatory protein AraC"/>
    <property type="match status" value="1"/>
</dbReference>
<keyword evidence="9" id="KW-1185">Reference proteome</keyword>